<protein>
    <recommendedName>
        <fullName evidence="1">Oxidative stress-responsive serine-rich protein 1</fullName>
    </recommendedName>
    <alternativeName>
        <fullName evidence="4">Oxidative stress-responsive protein 1</fullName>
    </alternativeName>
    <alternativeName>
        <fullName evidence="3">Peroxide-inducible transcript 1 protein</fullName>
    </alternativeName>
</protein>
<dbReference type="InterPro" id="IPR008494">
    <property type="entry name" value="DUF776"/>
</dbReference>
<dbReference type="OMA" id="CSQQAGN"/>
<keyword evidence="2" id="KW-0597">Phosphoprotein</keyword>
<reference evidence="5 6" key="1">
    <citation type="journal article" date="2015" name="Nat. Commun.">
        <title>Lucilia cuprina genome unlocks parasitic fly biology to underpin future interventions.</title>
        <authorList>
            <person name="Anstead C.A."/>
            <person name="Korhonen P.K."/>
            <person name="Young N.D."/>
            <person name="Hall R.S."/>
            <person name="Jex A.R."/>
            <person name="Murali S.C."/>
            <person name="Hughes D.S."/>
            <person name="Lee S.F."/>
            <person name="Perry T."/>
            <person name="Stroehlein A.J."/>
            <person name="Ansell B.R."/>
            <person name="Breugelmans B."/>
            <person name="Hofmann A."/>
            <person name="Qu J."/>
            <person name="Dugan S."/>
            <person name="Lee S.L."/>
            <person name="Chao H."/>
            <person name="Dinh H."/>
            <person name="Han Y."/>
            <person name="Doddapaneni H.V."/>
            <person name="Worley K.C."/>
            <person name="Muzny D.M."/>
            <person name="Ioannidis P."/>
            <person name="Waterhouse R.M."/>
            <person name="Zdobnov E.M."/>
            <person name="James P.J."/>
            <person name="Bagnall N.H."/>
            <person name="Kotze A.C."/>
            <person name="Gibbs R.A."/>
            <person name="Richards S."/>
            <person name="Batterham P."/>
            <person name="Gasser R.B."/>
        </authorList>
    </citation>
    <scope>NUCLEOTIDE SEQUENCE [LARGE SCALE GENOMIC DNA]</scope>
    <source>
        <strain evidence="5 6">LS</strain>
        <tissue evidence="5">Full body</tissue>
    </source>
</reference>
<dbReference type="GO" id="GO:0070301">
    <property type="term" value="P:cellular response to hydrogen peroxide"/>
    <property type="evidence" value="ECO:0007669"/>
    <property type="project" value="TreeGrafter"/>
</dbReference>
<dbReference type="Proteomes" id="UP000037069">
    <property type="component" value="Unassembled WGS sequence"/>
</dbReference>
<dbReference type="PANTHER" id="PTHR31383">
    <property type="entry name" value="OXIDATIVE STRESS-RESPONSE SERINE-RICH PROTEIN 1"/>
    <property type="match status" value="1"/>
</dbReference>
<dbReference type="OrthoDB" id="10045817at2759"/>
<dbReference type="AlphaFoldDB" id="A0A0L0CDP3"/>
<evidence type="ECO:0000256" key="4">
    <source>
        <dbReference type="ARBA" id="ARBA00031405"/>
    </source>
</evidence>
<dbReference type="EMBL" id="JRES01000648">
    <property type="protein sequence ID" value="KNC29599.1"/>
    <property type="molecule type" value="Genomic_DNA"/>
</dbReference>
<sequence length="350" mass="38335">MATEDELPEELDKLEITPILPQVKLLDRNLPVQLNPFFENDLKDTTTDSKVEQTAVVTTNAQASSSTNIARTSNLNCRRCRFRRASESVLDELKHSTTNTASDTADYIRTPPNGVLKQTLKKSTSSSAGGPGNRKVLLREPILKALQTCLHPHGNVRRKLLASANPNQTATGNDGNLATKGMSDFRDLIDECRNLLSEDVDFSGRLNQISLSNRNSKNFTTIQTPKIQNNKLRNNRRPILNAATLSSPSPETTVVNGNHNDPYAMPLLQPPVLGSSISSTSLQQQRNINSLSPEHASNHARCSTTCSQQAGNSAAAAACDDVTIDELASYFDTFVHIPKKMSSMAEMMYI</sequence>
<organism evidence="5 6">
    <name type="scientific">Lucilia cuprina</name>
    <name type="common">Green bottle fly</name>
    <name type="synonym">Australian sheep blowfly</name>
    <dbReference type="NCBI Taxonomy" id="7375"/>
    <lineage>
        <taxon>Eukaryota</taxon>
        <taxon>Metazoa</taxon>
        <taxon>Ecdysozoa</taxon>
        <taxon>Arthropoda</taxon>
        <taxon>Hexapoda</taxon>
        <taxon>Insecta</taxon>
        <taxon>Pterygota</taxon>
        <taxon>Neoptera</taxon>
        <taxon>Endopterygota</taxon>
        <taxon>Diptera</taxon>
        <taxon>Brachycera</taxon>
        <taxon>Muscomorpha</taxon>
        <taxon>Oestroidea</taxon>
        <taxon>Calliphoridae</taxon>
        <taxon>Luciliinae</taxon>
        <taxon>Lucilia</taxon>
    </lineage>
</organism>
<dbReference type="PANTHER" id="PTHR31383:SF2">
    <property type="entry name" value="OXIDATIVE STRESS-RESPONSIVE SERINE-RICH PROTEIN 1"/>
    <property type="match status" value="1"/>
</dbReference>
<evidence type="ECO:0000256" key="2">
    <source>
        <dbReference type="ARBA" id="ARBA00022553"/>
    </source>
</evidence>
<evidence type="ECO:0000256" key="3">
    <source>
        <dbReference type="ARBA" id="ARBA00029721"/>
    </source>
</evidence>
<evidence type="ECO:0000256" key="1">
    <source>
        <dbReference type="ARBA" id="ARBA00015005"/>
    </source>
</evidence>
<gene>
    <name evidence="5" type="ORF">FF38_10434</name>
</gene>
<accession>A0A0L0CDP3</accession>
<comment type="caution">
    <text evidence="5">The sequence shown here is derived from an EMBL/GenBank/DDBJ whole genome shotgun (WGS) entry which is preliminary data.</text>
</comment>
<evidence type="ECO:0000313" key="5">
    <source>
        <dbReference type="EMBL" id="KNC29599.1"/>
    </source>
</evidence>
<proteinExistence type="predicted"/>
<name>A0A0L0CDP3_LUCCU</name>
<keyword evidence="6" id="KW-1185">Reference proteome</keyword>
<evidence type="ECO:0000313" key="6">
    <source>
        <dbReference type="Proteomes" id="UP000037069"/>
    </source>
</evidence>